<proteinExistence type="predicted"/>
<dbReference type="Proteomes" id="UP000287910">
    <property type="component" value="Unassembled WGS sequence"/>
</dbReference>
<sequence>MNNNPYLRWVTAVPMRGYHYPNMNMYNGPVGYNGQSGQYWIQNTPSPYYLSNPSPTYSVVDYLYPNMNMYNSPANYNGQREPYYWVQNTPTRYYTNNALPTYPVIDEHSPYINMYDSRMNYNNQRNSFYRTQNIQAQFLPNIPTPNIPTIPTPNIPNIPTPNIPTPNIPNIPTPNIPIQIDSPTIPTPNIPIQIDSPSIPTPNIPRSIPTIPTPTIPDRIPTVPTPTIPDRIPTIPTPTIPTPRIDWREWREKVEQWGGHWVEEGESTWNEIEEGSRNITTRLNTVRRRFQACVPPVGYSCVEYKVIDNLPIFGSVETEDIIVRICHPTKIRIDVEGIITSWLKDCLEVAVNDAAKAFFGVLVMTAWGAFVGSLSAAISAAINTFRDSIFTCLTTPPENIRINDQEIIPSVYMRKHSRFIPRGNNCFPMYDNWGHEID</sequence>
<keyword evidence="2" id="KW-0472">Membrane</keyword>
<gene>
    <name evidence="3" type="ORF">EK386_06400</name>
</gene>
<evidence type="ECO:0000313" key="4">
    <source>
        <dbReference type="Proteomes" id="UP000287910"/>
    </source>
</evidence>
<keyword evidence="2" id="KW-0812">Transmembrane</keyword>
<dbReference type="AlphaFoldDB" id="A0A3S0RKI1"/>
<keyword evidence="2" id="KW-1133">Transmembrane helix</keyword>
<name>A0A3S0RKI1_9BACI</name>
<organism evidence="3 4">
    <name type="scientific">Lysinibacillus antri</name>
    <dbReference type="NCBI Taxonomy" id="2498145"/>
    <lineage>
        <taxon>Bacteria</taxon>
        <taxon>Bacillati</taxon>
        <taxon>Bacillota</taxon>
        <taxon>Bacilli</taxon>
        <taxon>Bacillales</taxon>
        <taxon>Bacillaceae</taxon>
        <taxon>Lysinibacillus</taxon>
    </lineage>
</organism>
<feature type="transmembrane region" description="Helical" evidence="2">
    <location>
        <begin position="357"/>
        <end position="382"/>
    </location>
</feature>
<accession>A0A3S0RKI1</accession>
<evidence type="ECO:0000256" key="2">
    <source>
        <dbReference type="SAM" id="Phobius"/>
    </source>
</evidence>
<evidence type="ECO:0000256" key="1">
    <source>
        <dbReference type="SAM" id="MobiDB-lite"/>
    </source>
</evidence>
<evidence type="ECO:0000313" key="3">
    <source>
        <dbReference type="EMBL" id="RUL54794.1"/>
    </source>
</evidence>
<reference evidence="3 4" key="1">
    <citation type="submission" date="2018-12" db="EMBL/GenBank/DDBJ databases">
        <title>Lysinibacillus antri sp. nov., isolated from a cave soil.</title>
        <authorList>
            <person name="Narsing Rao M.P."/>
            <person name="Zhang H."/>
            <person name="Dong Z.-Y."/>
            <person name="Niu X.-K."/>
            <person name="Zhang K."/>
            <person name="Fang B.-Z."/>
            <person name="Kang Y.-Q."/>
            <person name="Xiao M."/>
            <person name="Li W.-J."/>
        </authorList>
    </citation>
    <scope>NUCLEOTIDE SEQUENCE [LARGE SCALE GENOMIC DNA]</scope>
    <source>
        <strain evidence="3 4">SYSU K30002</strain>
    </source>
</reference>
<keyword evidence="4" id="KW-1185">Reference proteome</keyword>
<comment type="caution">
    <text evidence="3">The sequence shown here is derived from an EMBL/GenBank/DDBJ whole genome shotgun (WGS) entry which is preliminary data.</text>
</comment>
<feature type="region of interest" description="Disordered" evidence="1">
    <location>
        <begin position="208"/>
        <end position="243"/>
    </location>
</feature>
<dbReference type="EMBL" id="RYYR01000006">
    <property type="protein sequence ID" value="RUL54794.1"/>
    <property type="molecule type" value="Genomic_DNA"/>
</dbReference>
<protein>
    <submittedName>
        <fullName evidence="3">Uncharacterized protein</fullName>
    </submittedName>
</protein>
<dbReference type="RefSeq" id="WP_126658202.1">
    <property type="nucleotide sequence ID" value="NZ_RYYR01000006.1"/>
</dbReference>